<keyword evidence="3 5" id="KW-1133">Transmembrane helix</keyword>
<dbReference type="InterPro" id="IPR056739">
    <property type="entry name" value="NfeD_membrane"/>
</dbReference>
<organism evidence="9 10">
    <name type="scientific">Rubripirellula reticaptiva</name>
    <dbReference type="NCBI Taxonomy" id="2528013"/>
    <lineage>
        <taxon>Bacteria</taxon>
        <taxon>Pseudomonadati</taxon>
        <taxon>Planctomycetota</taxon>
        <taxon>Planctomycetia</taxon>
        <taxon>Pirellulales</taxon>
        <taxon>Pirellulaceae</taxon>
        <taxon>Rubripirellula</taxon>
    </lineage>
</organism>
<dbReference type="Gene3D" id="2.40.50.140">
    <property type="entry name" value="Nucleic acid-binding proteins"/>
    <property type="match status" value="1"/>
</dbReference>
<dbReference type="OrthoDB" id="284354at2"/>
<dbReference type="InterPro" id="IPR056738">
    <property type="entry name" value="NfeD1b_N"/>
</dbReference>
<evidence type="ECO:0000313" key="10">
    <source>
        <dbReference type="Proteomes" id="UP000317977"/>
    </source>
</evidence>
<dbReference type="Gene3D" id="3.90.226.10">
    <property type="entry name" value="2-enoyl-CoA Hydratase, Chain A, domain 1"/>
    <property type="match status" value="1"/>
</dbReference>
<feature type="domain" description="NfeD integral membrane" evidence="7">
    <location>
        <begin position="291"/>
        <end position="416"/>
    </location>
</feature>
<feature type="transmembrane region" description="Helical" evidence="5">
    <location>
        <begin position="364"/>
        <end position="380"/>
    </location>
</feature>
<dbReference type="GO" id="GO:0005886">
    <property type="term" value="C:plasma membrane"/>
    <property type="evidence" value="ECO:0007669"/>
    <property type="project" value="TreeGrafter"/>
</dbReference>
<dbReference type="Pfam" id="PF24961">
    <property type="entry name" value="NfeD_membrane"/>
    <property type="match status" value="1"/>
</dbReference>
<reference evidence="9 10" key="1">
    <citation type="submission" date="2019-02" db="EMBL/GenBank/DDBJ databases">
        <title>Deep-cultivation of Planctomycetes and their phenomic and genomic characterization uncovers novel biology.</title>
        <authorList>
            <person name="Wiegand S."/>
            <person name="Jogler M."/>
            <person name="Boedeker C."/>
            <person name="Pinto D."/>
            <person name="Vollmers J."/>
            <person name="Rivas-Marin E."/>
            <person name="Kohn T."/>
            <person name="Peeters S.H."/>
            <person name="Heuer A."/>
            <person name="Rast P."/>
            <person name="Oberbeckmann S."/>
            <person name="Bunk B."/>
            <person name="Jeske O."/>
            <person name="Meyerdierks A."/>
            <person name="Storesund J.E."/>
            <person name="Kallscheuer N."/>
            <person name="Luecker S."/>
            <person name="Lage O.M."/>
            <person name="Pohl T."/>
            <person name="Merkel B.J."/>
            <person name="Hornburger P."/>
            <person name="Mueller R.-W."/>
            <person name="Bruemmer F."/>
            <person name="Labrenz M."/>
            <person name="Spormann A.M."/>
            <person name="Op Den Camp H."/>
            <person name="Overmann J."/>
            <person name="Amann R."/>
            <person name="Jetten M.S.M."/>
            <person name="Mascher T."/>
            <person name="Medema M.H."/>
            <person name="Devos D.P."/>
            <person name="Kaster A.-K."/>
            <person name="Ovreas L."/>
            <person name="Rohde M."/>
            <person name="Galperin M.Y."/>
            <person name="Jogler C."/>
        </authorList>
    </citation>
    <scope>NUCLEOTIDE SEQUENCE [LARGE SCALE GENOMIC DNA]</scope>
    <source>
        <strain evidence="9 10">Poly59</strain>
    </source>
</reference>
<evidence type="ECO:0000313" key="9">
    <source>
        <dbReference type="EMBL" id="TWU57185.1"/>
    </source>
</evidence>
<accession>A0A5C6F7I2</accession>
<dbReference type="AlphaFoldDB" id="A0A5C6F7I2"/>
<evidence type="ECO:0000256" key="2">
    <source>
        <dbReference type="ARBA" id="ARBA00022692"/>
    </source>
</evidence>
<evidence type="ECO:0000259" key="7">
    <source>
        <dbReference type="Pfam" id="PF24961"/>
    </source>
</evidence>
<dbReference type="CDD" id="cd07021">
    <property type="entry name" value="Clp_protease_NfeD_like"/>
    <property type="match status" value="1"/>
</dbReference>
<feature type="transmembrane region" description="Helical" evidence="5">
    <location>
        <begin position="339"/>
        <end position="358"/>
    </location>
</feature>
<gene>
    <name evidence="9" type="ORF">Poly59_00910</name>
</gene>
<feature type="transmembrane region" description="Helical" evidence="5">
    <location>
        <begin position="400"/>
        <end position="421"/>
    </location>
</feature>
<evidence type="ECO:0000259" key="6">
    <source>
        <dbReference type="Pfam" id="PF01957"/>
    </source>
</evidence>
<dbReference type="EMBL" id="SJPX01000001">
    <property type="protein sequence ID" value="TWU57185.1"/>
    <property type="molecule type" value="Genomic_DNA"/>
</dbReference>
<evidence type="ECO:0000256" key="5">
    <source>
        <dbReference type="SAM" id="Phobius"/>
    </source>
</evidence>
<sequence length="520" mass="55686">MPQMYTKNLNAFSLNTLSLAIACVLSVLSIGMLASPLTAQVFKREKDEKRTAVIIELHEDLNPLSGAILSRKFKEAVDSGADVVIFDINSPGGRVDVTFELMDMLLEADNVETVAMIERDAISGAALFALACDKIIMKPGARLGDAGVIVLGISGEFRYAEAKSRSMVAQKARDTAAATGRPPVLAEKMTDKDMVVFSATEKETGEQQYFSDKEWDAFEDSEKWERGKPIREGGKEMFFIANGRRLVELGVADQTFDSRDQLGEILDVAEPIETLGPTWAERIARFLNTGWMTFFLIAVGLLALVVELSAPGISAGGLMSLLCFGLFFWSRFAAGTSGWLEVMLFALGIVFIACELFVIPGFGIAGLAGIGLLLGSLVMASRRVLIPENAQQWDGLGSDVLTVMGAFGAFLVGLFLLSHYIGDIPGLSRLTLQPPVLAGAGGMAGGMTDEAPMDSMLPGWQRVSVGDVGRTVSPLRPSGRIQVGDITVDVATEGDFVDSGTEVTVIGKQGARVLVRPTVV</sequence>
<proteinExistence type="predicted"/>
<feature type="domain" description="NfeD-like C-terminal" evidence="6">
    <location>
        <begin position="465"/>
        <end position="517"/>
    </location>
</feature>
<evidence type="ECO:0000256" key="4">
    <source>
        <dbReference type="ARBA" id="ARBA00023136"/>
    </source>
</evidence>
<dbReference type="SUPFAM" id="SSF52096">
    <property type="entry name" value="ClpP/crotonase"/>
    <property type="match status" value="1"/>
</dbReference>
<comment type="caution">
    <text evidence="9">The sequence shown here is derived from an EMBL/GenBank/DDBJ whole genome shotgun (WGS) entry which is preliminary data.</text>
</comment>
<feature type="transmembrane region" description="Helical" evidence="5">
    <location>
        <begin position="312"/>
        <end position="332"/>
    </location>
</feature>
<protein>
    <submittedName>
        <fullName evidence="9">Uncharacterized protein</fullName>
    </submittedName>
</protein>
<feature type="domain" description="NfeD1b N-terminal" evidence="8">
    <location>
        <begin position="55"/>
        <end position="199"/>
    </location>
</feature>
<dbReference type="PROSITE" id="PS51257">
    <property type="entry name" value="PROKAR_LIPOPROTEIN"/>
    <property type="match status" value="1"/>
</dbReference>
<comment type="subcellular location">
    <subcellularLocation>
        <location evidence="1">Membrane</location>
        <topology evidence="1">Multi-pass membrane protein</topology>
    </subcellularLocation>
</comment>
<dbReference type="InterPro" id="IPR012340">
    <property type="entry name" value="NA-bd_OB-fold"/>
</dbReference>
<dbReference type="PANTHER" id="PTHR33507:SF3">
    <property type="entry name" value="INNER MEMBRANE PROTEIN YBBJ"/>
    <property type="match status" value="1"/>
</dbReference>
<dbReference type="PANTHER" id="PTHR33507">
    <property type="entry name" value="INNER MEMBRANE PROTEIN YBBJ"/>
    <property type="match status" value="1"/>
</dbReference>
<evidence type="ECO:0000256" key="3">
    <source>
        <dbReference type="ARBA" id="ARBA00022989"/>
    </source>
</evidence>
<dbReference type="InterPro" id="IPR029045">
    <property type="entry name" value="ClpP/crotonase-like_dom_sf"/>
</dbReference>
<dbReference type="Pfam" id="PF25145">
    <property type="entry name" value="NfeD1b_N"/>
    <property type="match status" value="1"/>
</dbReference>
<keyword evidence="10" id="KW-1185">Reference proteome</keyword>
<feature type="transmembrane region" description="Helical" evidence="5">
    <location>
        <begin position="12"/>
        <end position="34"/>
    </location>
</feature>
<keyword evidence="2 5" id="KW-0812">Transmembrane</keyword>
<evidence type="ECO:0000256" key="1">
    <source>
        <dbReference type="ARBA" id="ARBA00004141"/>
    </source>
</evidence>
<name>A0A5C6F7I2_9BACT</name>
<dbReference type="InterPro" id="IPR002810">
    <property type="entry name" value="NfeD-like_C"/>
</dbReference>
<feature type="transmembrane region" description="Helical" evidence="5">
    <location>
        <begin position="286"/>
        <end position="306"/>
    </location>
</feature>
<dbReference type="Pfam" id="PF01957">
    <property type="entry name" value="NfeD"/>
    <property type="match status" value="1"/>
</dbReference>
<keyword evidence="4 5" id="KW-0472">Membrane</keyword>
<dbReference type="Proteomes" id="UP000317977">
    <property type="component" value="Unassembled WGS sequence"/>
</dbReference>
<dbReference type="InterPro" id="IPR052165">
    <property type="entry name" value="Membrane_assoc_protease"/>
</dbReference>
<evidence type="ECO:0000259" key="8">
    <source>
        <dbReference type="Pfam" id="PF25145"/>
    </source>
</evidence>